<dbReference type="OrthoDB" id="3049970at2759"/>
<sequence length="359" mass="39451">MAPSTNIEPRSTSEQNGQSGTIVIAVLVSIGGAIVLSFVVVAILLVLRRKRRPADDIPYRVSPPALRSHKINLSDASMNPLLKADWDYSEKFAPPTRRSTDEVTREDRDILSNNPSGLYHIPSLHTLNHSTFSPTPSSYCLPHGPDAKTVSDHHSPLTATSERPPLPPLPPLVIPDQLRYSQPWHAGTAEEGSFQIHTLSRASSTSSHYSQPTAESTPVTPEYFQMPLSQELAYEAPQYEEGLHRGETQVVGTLLKARARRNPNGLVRTSSQVSQIERSGSIKSVASIHHDNRPYAKRYRSKKGRSNHIGEMEVVKEASEGGSLRSRSDSSATTHWDSGLLVQMPPRAAVPHSPPPMRV</sequence>
<feature type="transmembrane region" description="Helical" evidence="2">
    <location>
        <begin position="20"/>
        <end position="47"/>
    </location>
</feature>
<feature type="compositionally biased region" description="Basic and acidic residues" evidence="1">
    <location>
        <begin position="145"/>
        <end position="155"/>
    </location>
</feature>
<feature type="region of interest" description="Disordered" evidence="1">
    <location>
        <begin position="199"/>
        <end position="219"/>
    </location>
</feature>
<keyword evidence="2" id="KW-1133">Transmembrane helix</keyword>
<evidence type="ECO:0000313" key="4">
    <source>
        <dbReference type="Proteomes" id="UP000559027"/>
    </source>
</evidence>
<keyword evidence="2" id="KW-0812">Transmembrane</keyword>
<evidence type="ECO:0000256" key="1">
    <source>
        <dbReference type="SAM" id="MobiDB-lite"/>
    </source>
</evidence>
<proteinExistence type="predicted"/>
<dbReference type="EMBL" id="JAACJO010000003">
    <property type="protein sequence ID" value="KAF5360958.1"/>
    <property type="molecule type" value="Genomic_DNA"/>
</dbReference>
<keyword evidence="4" id="KW-1185">Reference proteome</keyword>
<dbReference type="AlphaFoldDB" id="A0A8H5G9T9"/>
<feature type="region of interest" description="Disordered" evidence="1">
    <location>
        <begin position="144"/>
        <end position="170"/>
    </location>
</feature>
<protein>
    <submittedName>
        <fullName evidence="3">Uncharacterized protein</fullName>
    </submittedName>
</protein>
<evidence type="ECO:0000256" key="2">
    <source>
        <dbReference type="SAM" id="Phobius"/>
    </source>
</evidence>
<organism evidence="3 4">
    <name type="scientific">Leucocoprinus leucothites</name>
    <dbReference type="NCBI Taxonomy" id="201217"/>
    <lineage>
        <taxon>Eukaryota</taxon>
        <taxon>Fungi</taxon>
        <taxon>Dikarya</taxon>
        <taxon>Basidiomycota</taxon>
        <taxon>Agaricomycotina</taxon>
        <taxon>Agaricomycetes</taxon>
        <taxon>Agaricomycetidae</taxon>
        <taxon>Agaricales</taxon>
        <taxon>Agaricineae</taxon>
        <taxon>Agaricaceae</taxon>
        <taxon>Leucocoprinus</taxon>
    </lineage>
</organism>
<feature type="region of interest" description="Disordered" evidence="1">
    <location>
        <begin position="317"/>
        <end position="359"/>
    </location>
</feature>
<keyword evidence="2" id="KW-0472">Membrane</keyword>
<gene>
    <name evidence="3" type="ORF">D9756_005165</name>
</gene>
<reference evidence="3 4" key="1">
    <citation type="journal article" date="2020" name="ISME J.">
        <title>Uncovering the hidden diversity of litter-decomposition mechanisms in mushroom-forming fungi.</title>
        <authorList>
            <person name="Floudas D."/>
            <person name="Bentzer J."/>
            <person name="Ahren D."/>
            <person name="Johansson T."/>
            <person name="Persson P."/>
            <person name="Tunlid A."/>
        </authorList>
    </citation>
    <scope>NUCLEOTIDE SEQUENCE [LARGE SCALE GENOMIC DNA]</scope>
    <source>
        <strain evidence="3 4">CBS 146.42</strain>
    </source>
</reference>
<accession>A0A8H5G9T9</accession>
<evidence type="ECO:0000313" key="3">
    <source>
        <dbReference type="EMBL" id="KAF5360958.1"/>
    </source>
</evidence>
<name>A0A8H5G9T9_9AGAR</name>
<comment type="caution">
    <text evidence="3">The sequence shown here is derived from an EMBL/GenBank/DDBJ whole genome shotgun (WGS) entry which is preliminary data.</text>
</comment>
<dbReference type="Proteomes" id="UP000559027">
    <property type="component" value="Unassembled WGS sequence"/>
</dbReference>